<dbReference type="InterPro" id="IPR013078">
    <property type="entry name" value="His_Pase_superF_clade-1"/>
</dbReference>
<dbReference type="PANTHER" id="PTHR48100:SF44">
    <property type="entry name" value="PHOSPHATASE C1620.13-RELATED"/>
    <property type="match status" value="1"/>
</dbReference>
<dbReference type="AlphaFoldDB" id="A0A0G1BX64"/>
<organism evidence="1 2">
    <name type="scientific">candidate division CPR1 bacterium GW2011_GWA2_42_17</name>
    <dbReference type="NCBI Taxonomy" id="1618341"/>
    <lineage>
        <taxon>Bacteria</taxon>
        <taxon>candidate division CPR1</taxon>
    </lineage>
</organism>
<dbReference type="GO" id="GO:0016791">
    <property type="term" value="F:phosphatase activity"/>
    <property type="evidence" value="ECO:0007669"/>
    <property type="project" value="TreeGrafter"/>
</dbReference>
<proteinExistence type="predicted"/>
<dbReference type="CDD" id="cd07067">
    <property type="entry name" value="HP_PGM_like"/>
    <property type="match status" value="1"/>
</dbReference>
<dbReference type="EMBL" id="LCCZ01000049">
    <property type="protein sequence ID" value="KKS42003.1"/>
    <property type="molecule type" value="Genomic_DNA"/>
</dbReference>
<dbReference type="InterPro" id="IPR050275">
    <property type="entry name" value="PGM_Phosphatase"/>
</dbReference>
<dbReference type="SMART" id="SM00855">
    <property type="entry name" value="PGAM"/>
    <property type="match status" value="1"/>
</dbReference>
<sequence length="215" mass="24705">MKIYFVRHGESVSNALGLRQGPDGGLTAKGIKQTKAAAKKFSNIPIDLIVSSPYERAKLTAQIAAKATGKKIVYSPLFTERRNPTHLIGKPTDDPESLKITELIYKNYHKKDWRHSNEENFDDFKKRGRQAIRFIEKFAQSKKNILVVTHGLFMRMILAQMMLGSGLDSRTFFKIMHFCKTANTGVMECEYITDKKNIHYRKWQLAAWNDQAHLK</sequence>
<accession>A0A0G1BX64</accession>
<name>A0A0G1BX64_9BACT</name>
<evidence type="ECO:0000313" key="2">
    <source>
        <dbReference type="Proteomes" id="UP000034875"/>
    </source>
</evidence>
<dbReference type="SUPFAM" id="SSF53254">
    <property type="entry name" value="Phosphoglycerate mutase-like"/>
    <property type="match status" value="1"/>
</dbReference>
<dbReference type="Pfam" id="PF00300">
    <property type="entry name" value="His_Phos_1"/>
    <property type="match status" value="1"/>
</dbReference>
<dbReference type="InterPro" id="IPR029033">
    <property type="entry name" value="His_PPase_superfam"/>
</dbReference>
<dbReference type="GO" id="GO:0005829">
    <property type="term" value="C:cytosol"/>
    <property type="evidence" value="ECO:0007669"/>
    <property type="project" value="TreeGrafter"/>
</dbReference>
<dbReference type="Gene3D" id="3.40.50.1240">
    <property type="entry name" value="Phosphoglycerate mutase-like"/>
    <property type="match status" value="1"/>
</dbReference>
<gene>
    <name evidence="1" type="ORF">UV05_C0049G0002</name>
</gene>
<protein>
    <submittedName>
        <fullName evidence="1">Phosphoglycerate mutase</fullName>
    </submittedName>
</protein>
<evidence type="ECO:0000313" key="1">
    <source>
        <dbReference type="EMBL" id="KKS42003.1"/>
    </source>
</evidence>
<dbReference type="Proteomes" id="UP000034875">
    <property type="component" value="Unassembled WGS sequence"/>
</dbReference>
<reference evidence="1 2" key="1">
    <citation type="journal article" date="2015" name="Nature">
        <title>rRNA introns, odd ribosomes, and small enigmatic genomes across a large radiation of phyla.</title>
        <authorList>
            <person name="Brown C.T."/>
            <person name="Hug L.A."/>
            <person name="Thomas B.C."/>
            <person name="Sharon I."/>
            <person name="Castelle C.J."/>
            <person name="Singh A."/>
            <person name="Wilkins M.J."/>
            <person name="Williams K.H."/>
            <person name="Banfield J.F."/>
        </authorList>
    </citation>
    <scope>NUCLEOTIDE SEQUENCE [LARGE SCALE GENOMIC DNA]</scope>
</reference>
<dbReference type="PANTHER" id="PTHR48100">
    <property type="entry name" value="BROAD-SPECIFICITY PHOSPHATASE YOR283W-RELATED"/>
    <property type="match status" value="1"/>
</dbReference>
<comment type="caution">
    <text evidence="1">The sequence shown here is derived from an EMBL/GenBank/DDBJ whole genome shotgun (WGS) entry which is preliminary data.</text>
</comment>